<dbReference type="InterPro" id="IPR000524">
    <property type="entry name" value="Tscrpt_reg_HTH_GntR"/>
</dbReference>
<organism evidence="7 8">
    <name type="scientific">Asanoa iriomotensis</name>
    <dbReference type="NCBI Taxonomy" id="234613"/>
    <lineage>
        <taxon>Bacteria</taxon>
        <taxon>Bacillati</taxon>
        <taxon>Actinomycetota</taxon>
        <taxon>Actinomycetes</taxon>
        <taxon>Micromonosporales</taxon>
        <taxon>Micromonosporaceae</taxon>
        <taxon>Asanoa</taxon>
    </lineage>
</organism>
<evidence type="ECO:0000256" key="1">
    <source>
        <dbReference type="ARBA" id="ARBA00023015"/>
    </source>
</evidence>
<dbReference type="InterPro" id="IPR036388">
    <property type="entry name" value="WH-like_DNA-bd_sf"/>
</dbReference>
<evidence type="ECO:0000256" key="2">
    <source>
        <dbReference type="ARBA" id="ARBA00023125"/>
    </source>
</evidence>
<keyword evidence="2" id="KW-0238">DNA-binding</keyword>
<keyword evidence="5" id="KW-0472">Membrane</keyword>
<evidence type="ECO:0000256" key="4">
    <source>
        <dbReference type="SAM" id="MobiDB-lite"/>
    </source>
</evidence>
<evidence type="ECO:0000259" key="6">
    <source>
        <dbReference type="PROSITE" id="PS50949"/>
    </source>
</evidence>
<dbReference type="Proteomes" id="UP000624325">
    <property type="component" value="Unassembled WGS sequence"/>
</dbReference>
<feature type="transmembrane region" description="Helical" evidence="5">
    <location>
        <begin position="35"/>
        <end position="54"/>
    </location>
</feature>
<comment type="caution">
    <text evidence="7">The sequence shown here is derived from an EMBL/GenBank/DDBJ whole genome shotgun (WGS) entry which is preliminary data.</text>
</comment>
<gene>
    <name evidence="7" type="ORF">Air01nite_40990</name>
</gene>
<dbReference type="RefSeq" id="WP_203704337.1">
    <property type="nucleotide sequence ID" value="NZ_BAAALU010000024.1"/>
</dbReference>
<keyword evidence="5" id="KW-0812">Transmembrane</keyword>
<evidence type="ECO:0000256" key="3">
    <source>
        <dbReference type="ARBA" id="ARBA00023163"/>
    </source>
</evidence>
<evidence type="ECO:0000256" key="5">
    <source>
        <dbReference type="SAM" id="Phobius"/>
    </source>
</evidence>
<dbReference type="InterPro" id="IPR036390">
    <property type="entry name" value="WH_DNA-bd_sf"/>
</dbReference>
<proteinExistence type="predicted"/>
<sequence>MAQAAFAITAATTIYTALAGVLQIRPWATTGSGPWKEVFGLLVAALLLWVPATFSPSRAPATAIDSPIEPEQQPTTSPADEPIWRLLQALPGGDRPLWIQVEQRIREAITAGRLPDSAPLPPERAIATHFSVSVGTVRKATAHGRDKGYLTTGSNGRHTIHIGPTITDQVSMPGPPS</sequence>
<protein>
    <recommendedName>
        <fullName evidence="6">HTH gntR-type domain-containing protein</fullName>
    </recommendedName>
</protein>
<keyword evidence="8" id="KW-1185">Reference proteome</keyword>
<dbReference type="EMBL" id="BONC01000028">
    <property type="protein sequence ID" value="GIF58004.1"/>
    <property type="molecule type" value="Genomic_DNA"/>
</dbReference>
<dbReference type="Pfam" id="PF00392">
    <property type="entry name" value="GntR"/>
    <property type="match status" value="1"/>
</dbReference>
<dbReference type="Gene3D" id="1.10.10.10">
    <property type="entry name" value="Winged helix-like DNA-binding domain superfamily/Winged helix DNA-binding domain"/>
    <property type="match status" value="1"/>
</dbReference>
<dbReference type="SMART" id="SM00345">
    <property type="entry name" value="HTH_GNTR"/>
    <property type="match status" value="1"/>
</dbReference>
<accession>A0ABQ4C5I0</accession>
<feature type="domain" description="HTH gntR-type" evidence="6">
    <location>
        <begin position="95"/>
        <end position="169"/>
    </location>
</feature>
<dbReference type="SUPFAM" id="SSF46785">
    <property type="entry name" value="Winged helix' DNA-binding domain"/>
    <property type="match status" value="1"/>
</dbReference>
<keyword evidence="5" id="KW-1133">Transmembrane helix</keyword>
<feature type="region of interest" description="Disordered" evidence="4">
    <location>
        <begin position="146"/>
        <end position="177"/>
    </location>
</feature>
<evidence type="ECO:0000313" key="8">
    <source>
        <dbReference type="Proteomes" id="UP000624325"/>
    </source>
</evidence>
<dbReference type="CDD" id="cd07377">
    <property type="entry name" value="WHTH_GntR"/>
    <property type="match status" value="1"/>
</dbReference>
<reference evidence="7 8" key="1">
    <citation type="submission" date="2021-01" db="EMBL/GenBank/DDBJ databases">
        <title>Whole genome shotgun sequence of Asanoa iriomotensis NBRC 100142.</title>
        <authorList>
            <person name="Komaki H."/>
            <person name="Tamura T."/>
        </authorList>
    </citation>
    <scope>NUCLEOTIDE SEQUENCE [LARGE SCALE GENOMIC DNA]</scope>
    <source>
        <strain evidence="7 8">NBRC 100142</strain>
    </source>
</reference>
<dbReference type="PROSITE" id="PS50949">
    <property type="entry name" value="HTH_GNTR"/>
    <property type="match status" value="1"/>
</dbReference>
<feature type="region of interest" description="Disordered" evidence="4">
    <location>
        <begin position="61"/>
        <end position="80"/>
    </location>
</feature>
<evidence type="ECO:0000313" key="7">
    <source>
        <dbReference type="EMBL" id="GIF58004.1"/>
    </source>
</evidence>
<name>A0ABQ4C5I0_9ACTN</name>
<keyword evidence="1" id="KW-0805">Transcription regulation</keyword>
<keyword evidence="3" id="KW-0804">Transcription</keyword>